<dbReference type="RefSeq" id="WP_302710812.1">
    <property type="nucleotide sequence ID" value="NZ_JAULRT010000031.1"/>
</dbReference>
<dbReference type="Pfam" id="PF13432">
    <property type="entry name" value="TPR_16"/>
    <property type="match status" value="1"/>
</dbReference>
<evidence type="ECO:0000313" key="5">
    <source>
        <dbReference type="Proteomes" id="UP001168380"/>
    </source>
</evidence>
<feature type="signal peptide" evidence="3">
    <location>
        <begin position="1"/>
        <end position="22"/>
    </location>
</feature>
<dbReference type="PROSITE" id="PS50293">
    <property type="entry name" value="TPR_REGION"/>
    <property type="match status" value="1"/>
</dbReference>
<evidence type="ECO:0000256" key="3">
    <source>
        <dbReference type="SAM" id="SignalP"/>
    </source>
</evidence>
<name>A0ABT8T995_9GAMM</name>
<evidence type="ECO:0000256" key="1">
    <source>
        <dbReference type="PROSITE-ProRule" id="PRU00339"/>
    </source>
</evidence>
<sequence length="171" mass="18790">MRYGLILLAALWLTACASQKHSAEEVFATQEQAEQLYQQGDYSRALAAYREVTEALPSHTHSWLRLGNCHARLGNYPAAVAAYERALTEDPDFASAWINLTYVQAQILAQTVAQMYDRVPKTDPRAQRVQKLVDSVLTPFHNAQADSAPGDGTSPGELGGAQEREDASPED</sequence>
<feature type="compositionally biased region" description="Basic and acidic residues" evidence="2">
    <location>
        <begin position="162"/>
        <end position="171"/>
    </location>
</feature>
<reference evidence="4" key="1">
    <citation type="submission" date="2023-07" db="EMBL/GenBank/DDBJ databases">
        <title>Gilvimarinus algae sp. nov., isolated from the surface of Kelp.</title>
        <authorList>
            <person name="Sun Y.Y."/>
            <person name="Gong Y."/>
            <person name="Du Z.J."/>
        </authorList>
    </citation>
    <scope>NUCLEOTIDE SEQUENCE</scope>
    <source>
        <strain evidence="4">SDUM040014</strain>
    </source>
</reference>
<evidence type="ECO:0000256" key="2">
    <source>
        <dbReference type="SAM" id="MobiDB-lite"/>
    </source>
</evidence>
<dbReference type="Proteomes" id="UP001168380">
    <property type="component" value="Unassembled WGS sequence"/>
</dbReference>
<feature type="repeat" description="TPR" evidence="1">
    <location>
        <begin position="60"/>
        <end position="93"/>
    </location>
</feature>
<feature type="chain" id="PRO_5046549064" evidence="3">
    <location>
        <begin position="23"/>
        <end position="171"/>
    </location>
</feature>
<dbReference type="InterPro" id="IPR011990">
    <property type="entry name" value="TPR-like_helical_dom_sf"/>
</dbReference>
<dbReference type="EMBL" id="JAULRT010000031">
    <property type="protein sequence ID" value="MDO3380689.1"/>
    <property type="molecule type" value="Genomic_DNA"/>
</dbReference>
<dbReference type="PROSITE" id="PS51257">
    <property type="entry name" value="PROKAR_LIPOPROTEIN"/>
    <property type="match status" value="1"/>
</dbReference>
<dbReference type="SMART" id="SM00028">
    <property type="entry name" value="TPR"/>
    <property type="match status" value="2"/>
</dbReference>
<dbReference type="Gene3D" id="1.25.40.10">
    <property type="entry name" value="Tetratricopeptide repeat domain"/>
    <property type="match status" value="1"/>
</dbReference>
<comment type="caution">
    <text evidence="4">The sequence shown here is derived from an EMBL/GenBank/DDBJ whole genome shotgun (WGS) entry which is preliminary data.</text>
</comment>
<dbReference type="SUPFAM" id="SSF48452">
    <property type="entry name" value="TPR-like"/>
    <property type="match status" value="1"/>
</dbReference>
<keyword evidence="3" id="KW-0732">Signal</keyword>
<dbReference type="InterPro" id="IPR019734">
    <property type="entry name" value="TPR_rpt"/>
</dbReference>
<dbReference type="PROSITE" id="PS50005">
    <property type="entry name" value="TPR"/>
    <property type="match status" value="1"/>
</dbReference>
<protein>
    <submittedName>
        <fullName evidence="4">Tetratricopeptide repeat protein</fullName>
    </submittedName>
</protein>
<organism evidence="4 5">
    <name type="scientific">Gilvimarinus algae</name>
    <dbReference type="NCBI Taxonomy" id="3058037"/>
    <lineage>
        <taxon>Bacteria</taxon>
        <taxon>Pseudomonadati</taxon>
        <taxon>Pseudomonadota</taxon>
        <taxon>Gammaproteobacteria</taxon>
        <taxon>Cellvibrionales</taxon>
        <taxon>Cellvibrionaceae</taxon>
        <taxon>Gilvimarinus</taxon>
    </lineage>
</organism>
<keyword evidence="5" id="KW-1185">Reference proteome</keyword>
<accession>A0ABT8T995</accession>
<feature type="region of interest" description="Disordered" evidence="2">
    <location>
        <begin position="140"/>
        <end position="171"/>
    </location>
</feature>
<evidence type="ECO:0000313" key="4">
    <source>
        <dbReference type="EMBL" id="MDO3380689.1"/>
    </source>
</evidence>
<keyword evidence="1" id="KW-0802">TPR repeat</keyword>
<gene>
    <name evidence="4" type="ORF">QWI16_00805</name>
</gene>
<proteinExistence type="predicted"/>